<organism evidence="1 2">
    <name type="scientific">Microcystis aeruginosa Sj</name>
    <dbReference type="NCBI Taxonomy" id="1979544"/>
    <lineage>
        <taxon>Bacteria</taxon>
        <taxon>Bacillati</taxon>
        <taxon>Cyanobacteriota</taxon>
        <taxon>Cyanophyceae</taxon>
        <taxon>Oscillatoriophycideae</taxon>
        <taxon>Chroococcales</taxon>
        <taxon>Microcystaceae</taxon>
        <taxon>Microcystis</taxon>
    </lineage>
</organism>
<name>A0A2Z6UXA0_MICAE</name>
<protein>
    <submittedName>
        <fullName evidence="1">Uncharacterized protein</fullName>
    </submittedName>
</protein>
<proteinExistence type="predicted"/>
<gene>
    <name evidence="1" type="ORF">MSj_04023</name>
</gene>
<comment type="caution">
    <text evidence="1">The sequence shown here is derived from an EMBL/GenBank/DDBJ whole genome shotgun (WGS) entry which is preliminary data.</text>
</comment>
<dbReference type="EMBL" id="BDSG01000169">
    <property type="protein sequence ID" value="GBL12506.1"/>
    <property type="molecule type" value="Genomic_DNA"/>
</dbReference>
<sequence>MVIPMNENEDFQHLKEIIADLRAKQKLIYVHIPKVLRIMCYCPTS</sequence>
<dbReference type="Proteomes" id="UP000248272">
    <property type="component" value="Unassembled WGS sequence"/>
</dbReference>
<evidence type="ECO:0000313" key="1">
    <source>
        <dbReference type="EMBL" id="GBL12506.1"/>
    </source>
</evidence>
<evidence type="ECO:0000313" key="2">
    <source>
        <dbReference type="Proteomes" id="UP000248272"/>
    </source>
</evidence>
<dbReference type="AlphaFoldDB" id="A0A2Z6UXA0"/>
<accession>A0A2Z6UXA0</accession>
<reference evidence="1 2" key="1">
    <citation type="journal article" date="2018" name="Front. Microbiol.">
        <title>Adaptation of the Freshwater Bloom-Forming Cyanobacterium Microcystis aeruginosa to Brackish Water Is Driven by Recent Horizontal Transfer of Sucrose Genes.</title>
        <authorList>
            <person name="Tanabe Y."/>
            <person name="Hodoki Y."/>
            <person name="Sano T."/>
            <person name="Tada K."/>
            <person name="Watanabe M.M."/>
        </authorList>
    </citation>
    <scope>NUCLEOTIDE SEQUENCE [LARGE SCALE GENOMIC DNA]</scope>
    <source>
        <strain evidence="1 2">Sj</strain>
    </source>
</reference>